<proteinExistence type="predicted"/>
<evidence type="ECO:0000313" key="2">
    <source>
        <dbReference type="Proteomes" id="UP000515297"/>
    </source>
</evidence>
<geneLocation type="plasmid" evidence="1 2">
    <name>plas1</name>
</geneLocation>
<reference evidence="1 2" key="1">
    <citation type="submission" date="2020-08" db="EMBL/GenBank/DDBJ databases">
        <authorList>
            <person name="Liu G."/>
            <person name="Sun C."/>
        </authorList>
    </citation>
    <scope>NUCLEOTIDE SEQUENCE [LARGE SCALE GENOMIC DNA]</scope>
    <source>
        <strain evidence="1 2">OT19</strain>
        <plasmid evidence="1 2">plas1</plasmid>
    </source>
</reference>
<dbReference type="EMBL" id="CP060053">
    <property type="protein sequence ID" value="QNE07258.1"/>
    <property type="molecule type" value="Genomic_DNA"/>
</dbReference>
<evidence type="ECO:0000313" key="1">
    <source>
        <dbReference type="EMBL" id="QNE07258.1"/>
    </source>
</evidence>
<protein>
    <recommendedName>
        <fullName evidence="3">CobQ/CobB/MinD/ParA nucleotide binding domain-containing protein</fullName>
    </recommendedName>
</protein>
<sequence>MSEFLIRTIIFIAVNSGGVGKTLIAEIFDALARLLAIDAQFASYDHGNHALIKSLGKKVIPITGTPDFARGKNIVAERFTASILVIDCGANSLFGPHAALGMAQGMHKQAQKDGHRFFSLVPAGSGKIGGLDSAINAHNGMQDFDMDSRLVLNDMNGSGAFGRDEIPAGIAVEEIPYLPAGLQALRLQQGVSIYDMIVHPKPGYEQAGKLTLAWLLKAARAPIFKDVFGDHLERLPRVPDGPTSVLYTINTVEDVHNDRLVANCEMLPAFEALVYGNSDIPTLTQKAIELRDAHRRYRKF</sequence>
<organism evidence="1 2">
    <name type="scientific">Croceicoccus marinus</name>
    <dbReference type="NCBI Taxonomy" id="450378"/>
    <lineage>
        <taxon>Bacteria</taxon>
        <taxon>Pseudomonadati</taxon>
        <taxon>Pseudomonadota</taxon>
        <taxon>Alphaproteobacteria</taxon>
        <taxon>Sphingomonadales</taxon>
        <taxon>Erythrobacteraceae</taxon>
        <taxon>Croceicoccus</taxon>
    </lineage>
</organism>
<dbReference type="Proteomes" id="UP000515297">
    <property type="component" value="Plasmid plas1"/>
</dbReference>
<evidence type="ECO:0008006" key="3">
    <source>
        <dbReference type="Google" id="ProtNLM"/>
    </source>
</evidence>
<name>A0A7G6VZU3_9SPHN</name>
<dbReference type="RefSeq" id="WP_185885976.1">
    <property type="nucleotide sequence ID" value="NZ_CP060053.1"/>
</dbReference>
<keyword evidence="1" id="KW-0614">Plasmid</keyword>
<accession>A0A7G6VZU3</accession>
<dbReference type="AlphaFoldDB" id="A0A7G6VZU3"/>
<gene>
    <name evidence="1" type="ORF">H4O24_15185</name>
</gene>